<feature type="binding site" evidence="6">
    <location>
        <position position="171"/>
    </location>
    <ligand>
        <name>S-adenosyl-L-methionine</name>
        <dbReference type="ChEBI" id="CHEBI:59789"/>
    </ligand>
</feature>
<dbReference type="Gene3D" id="3.40.50.150">
    <property type="entry name" value="Vaccinia Virus protein VP39"/>
    <property type="match status" value="1"/>
</dbReference>
<dbReference type="PROSITE" id="PS01153">
    <property type="entry name" value="NOL1_NOP2_SUN"/>
    <property type="match status" value="1"/>
</dbReference>
<dbReference type="PRINTS" id="PR02008">
    <property type="entry name" value="RCMTFAMILY"/>
</dbReference>
<feature type="binding site" evidence="6">
    <location>
        <position position="189"/>
    </location>
    <ligand>
        <name>S-adenosyl-L-methionine</name>
        <dbReference type="ChEBI" id="CHEBI:59789"/>
    </ligand>
</feature>
<reference evidence="8 9" key="1">
    <citation type="journal article" date="2015" name="Nature">
        <title>rRNA introns, odd ribosomes, and small enigmatic genomes across a large radiation of phyla.</title>
        <authorList>
            <person name="Brown C.T."/>
            <person name="Hug L.A."/>
            <person name="Thomas B.C."/>
            <person name="Sharon I."/>
            <person name="Castelle C.J."/>
            <person name="Singh A."/>
            <person name="Wilkins M.J."/>
            <person name="Williams K.H."/>
            <person name="Banfield J.F."/>
        </authorList>
    </citation>
    <scope>NUCLEOTIDE SEQUENCE [LARGE SCALE GENOMIC DNA]</scope>
</reference>
<dbReference type="InterPro" id="IPR001678">
    <property type="entry name" value="MeTrfase_RsmB-F_NOP2_dom"/>
</dbReference>
<keyword evidence="4 6" id="KW-0949">S-adenosyl-L-methionine</keyword>
<dbReference type="PANTHER" id="PTHR22807:SF30">
    <property type="entry name" value="28S RRNA (CYTOSINE(4447)-C(5))-METHYLTRANSFERASE-RELATED"/>
    <property type="match status" value="1"/>
</dbReference>
<dbReference type="GO" id="GO:0001510">
    <property type="term" value="P:RNA methylation"/>
    <property type="evidence" value="ECO:0007669"/>
    <property type="project" value="InterPro"/>
</dbReference>
<feature type="binding site" evidence="6">
    <location>
        <begin position="120"/>
        <end position="126"/>
    </location>
    <ligand>
        <name>S-adenosyl-L-methionine</name>
        <dbReference type="ChEBI" id="CHEBI:59789"/>
    </ligand>
</feature>
<dbReference type="InterPro" id="IPR054728">
    <property type="entry name" value="RsmB-like_ferredoxin"/>
</dbReference>
<evidence type="ECO:0000256" key="1">
    <source>
        <dbReference type="ARBA" id="ARBA00007494"/>
    </source>
</evidence>
<keyword evidence="3 6" id="KW-0808">Transferase</keyword>
<evidence type="ECO:0000256" key="3">
    <source>
        <dbReference type="ARBA" id="ARBA00022679"/>
    </source>
</evidence>
<dbReference type="EMBL" id="LCAU01000004">
    <property type="protein sequence ID" value="KKR98209.1"/>
    <property type="molecule type" value="Genomic_DNA"/>
</dbReference>
<dbReference type="GO" id="GO:0008173">
    <property type="term" value="F:RNA methyltransferase activity"/>
    <property type="evidence" value="ECO:0007669"/>
    <property type="project" value="InterPro"/>
</dbReference>
<gene>
    <name evidence="8" type="ORF">UU48_C0004G0002</name>
</gene>
<feature type="binding site" evidence="6">
    <location>
        <position position="144"/>
    </location>
    <ligand>
        <name>S-adenosyl-L-methionine</name>
        <dbReference type="ChEBI" id="CHEBI:59789"/>
    </ligand>
</feature>
<proteinExistence type="inferred from homology"/>
<dbReference type="PROSITE" id="PS51686">
    <property type="entry name" value="SAM_MT_RSMB_NOP"/>
    <property type="match status" value="1"/>
</dbReference>
<organism evidence="8 9">
    <name type="scientific">Candidatus Uhrbacteria bacterium GW2011_GWF2_41_16</name>
    <dbReference type="NCBI Taxonomy" id="1618997"/>
    <lineage>
        <taxon>Bacteria</taxon>
        <taxon>Candidatus Uhriibacteriota</taxon>
    </lineage>
</organism>
<evidence type="ECO:0000259" key="7">
    <source>
        <dbReference type="PROSITE" id="PS51686"/>
    </source>
</evidence>
<evidence type="ECO:0000313" key="8">
    <source>
        <dbReference type="EMBL" id="KKR98209.1"/>
    </source>
</evidence>
<dbReference type="PATRIC" id="fig|1618997.3.peg.399"/>
<evidence type="ECO:0000256" key="6">
    <source>
        <dbReference type="PROSITE-ProRule" id="PRU01023"/>
    </source>
</evidence>
<evidence type="ECO:0000256" key="4">
    <source>
        <dbReference type="ARBA" id="ARBA00022691"/>
    </source>
</evidence>
<name>A0A0G0VBE1_9BACT</name>
<comment type="caution">
    <text evidence="8">The sequence shown here is derived from an EMBL/GenBank/DDBJ whole genome shotgun (WGS) entry which is preliminary data.</text>
</comment>
<dbReference type="InterPro" id="IPR023267">
    <property type="entry name" value="RCMT"/>
</dbReference>
<feature type="domain" description="SAM-dependent MTase RsmB/NOP-type" evidence="7">
    <location>
        <begin position="28"/>
        <end position="303"/>
    </location>
</feature>
<keyword evidence="2 6" id="KW-0489">Methyltransferase</keyword>
<dbReference type="InterPro" id="IPR049560">
    <property type="entry name" value="MeTrfase_RsmB-F_NOP2_cat"/>
</dbReference>
<dbReference type="GO" id="GO:0003723">
    <property type="term" value="F:RNA binding"/>
    <property type="evidence" value="ECO:0007669"/>
    <property type="project" value="UniProtKB-UniRule"/>
</dbReference>
<evidence type="ECO:0000256" key="5">
    <source>
        <dbReference type="ARBA" id="ARBA00022884"/>
    </source>
</evidence>
<accession>A0A0G0VBE1</accession>
<protein>
    <submittedName>
        <fullName evidence="8">Ribosomal RNA small subunit methyltransferase B</fullName>
    </submittedName>
</protein>
<dbReference type="CDD" id="cd02440">
    <property type="entry name" value="AdoMet_MTases"/>
    <property type="match status" value="1"/>
</dbReference>
<keyword evidence="5 6" id="KW-0694">RNA-binding</keyword>
<dbReference type="InterPro" id="IPR029063">
    <property type="entry name" value="SAM-dependent_MTases_sf"/>
</dbReference>
<dbReference type="Pfam" id="PF01189">
    <property type="entry name" value="Methyltr_RsmB-F"/>
    <property type="match status" value="1"/>
</dbReference>
<dbReference type="Pfam" id="PF22458">
    <property type="entry name" value="RsmF-B_ferredox"/>
    <property type="match status" value="1"/>
</dbReference>
<dbReference type="SUPFAM" id="SSF53335">
    <property type="entry name" value="S-adenosyl-L-methionine-dependent methyltransferases"/>
    <property type="match status" value="1"/>
</dbReference>
<evidence type="ECO:0000256" key="2">
    <source>
        <dbReference type="ARBA" id="ARBA00022603"/>
    </source>
</evidence>
<dbReference type="AlphaFoldDB" id="A0A0G0VBE1"/>
<dbReference type="InterPro" id="IPR018314">
    <property type="entry name" value="RsmB/NOL1/NOP2-like_CS"/>
</dbReference>
<evidence type="ECO:0000313" key="9">
    <source>
        <dbReference type="Proteomes" id="UP000034746"/>
    </source>
</evidence>
<sequence length="315" mass="35657">MSKQMGKLPDVFFQRLEQQFGRSATDRICAAFESSRFPTLRTNTIKTTDAAIMETFRTDRIAFERIRDISHAFRIKNRTDAEILTHPLCTNGHIYLQGIASMLPPIILDPQPGETILDLCAAPGSKTTQLAALMKNQGHIIACENDEVRFQKLLHTLRLQSATIVEPKCMDAALLRHEAQEKFDRILADVPCSAEGRIRLDEPRTYRFWSPNNASTCAKIQRRLLRAAAECLKPSGTLVYSTCTLAPEEDENMISWFLETFPNFKSIPFDLPLSEIRKTSTGGTYVFPSREHEGFFLAKMQKMFISPVPQTLAVK</sequence>
<feature type="active site" description="Nucleophile" evidence="6">
    <location>
        <position position="243"/>
    </location>
</feature>
<dbReference type="Proteomes" id="UP000034746">
    <property type="component" value="Unassembled WGS sequence"/>
</dbReference>
<comment type="similarity">
    <text evidence="1 6">Belongs to the class I-like SAM-binding methyltransferase superfamily. RsmB/NOP family.</text>
</comment>
<dbReference type="PANTHER" id="PTHR22807">
    <property type="entry name" value="NOP2 YEAST -RELATED NOL1/NOP2/FMU SUN DOMAIN-CONTAINING"/>
    <property type="match status" value="1"/>
</dbReference>